<protein>
    <submittedName>
        <fullName evidence="5">SDR family NAD(P)-dependent oxidoreductase</fullName>
    </submittedName>
</protein>
<dbReference type="SUPFAM" id="SSF47336">
    <property type="entry name" value="ACP-like"/>
    <property type="match status" value="1"/>
</dbReference>
<dbReference type="SMART" id="SM00823">
    <property type="entry name" value="PKS_PP"/>
    <property type="match status" value="1"/>
</dbReference>
<keyword evidence="6" id="KW-1185">Reference proteome</keyword>
<dbReference type="PROSITE" id="PS50075">
    <property type="entry name" value="CARRIER"/>
    <property type="match status" value="1"/>
</dbReference>
<dbReference type="InterPro" id="IPR023213">
    <property type="entry name" value="CAT-like_dom_sf"/>
</dbReference>
<dbReference type="EMBL" id="CP042304">
    <property type="protein sequence ID" value="QDZ12637.1"/>
    <property type="molecule type" value="Genomic_DNA"/>
</dbReference>
<feature type="domain" description="Carrier" evidence="4">
    <location>
        <begin position="949"/>
        <end position="1026"/>
    </location>
</feature>
<dbReference type="Gene3D" id="3.30.559.30">
    <property type="entry name" value="Nonribosomal peptide synthetase, condensation domain"/>
    <property type="match status" value="1"/>
</dbReference>
<dbReference type="InterPro" id="IPR036291">
    <property type="entry name" value="NAD(P)-bd_dom_sf"/>
</dbReference>
<dbReference type="Gene3D" id="3.90.180.10">
    <property type="entry name" value="Medium-chain alcohol dehydrogenases, catalytic domain"/>
    <property type="match status" value="1"/>
</dbReference>
<dbReference type="Pfam" id="PF00668">
    <property type="entry name" value="Condensation"/>
    <property type="match status" value="1"/>
</dbReference>
<dbReference type="SMART" id="SM00822">
    <property type="entry name" value="PKS_KR"/>
    <property type="match status" value="1"/>
</dbReference>
<sequence length="1853" mass="196349">MPARWCPAAHHSDACCQPDRTRRARKSERCGPDTVPADGAAPAALCRPLTRHISVQMRLESSEAKAVTADYSLADADGRCLLSIDGLEMRQVGQQATKTDAEAGKPAYYAETFIPFQPGEQAGLSGNWLILTSDSSATESLTAGLEQAGASVIALDLPTAAADEDLLSRTRTLTADAAAQVDSVIFHVSGDGIGEDDLVSRSEQHVLHLIAVAQALQALDTPRRVRDVIIVTHGARLLPQDKPMSLAGLAASAVVGLARTIASENPDIRIRQIDSPRDEIEDVVRILAAADSEESEFVLRGGASYVPRLVADSRSDLPGGLVDIDLTSATDNFQLTMKAPGSTASLFLEACPRPSLAPDDVLVETAAVGLNFRDVMAVTGLLPAGAEPDPAWLNLGLEFSGTVRALGSNVPELAVGARVMGMARACLRGLVAVPARTLVPIPSALSLEEAASIPSAFATAHYALAHAGRVQKGERVLIHLGSGGVGLAAIQVAKSLGAEVFATAGSEEKRSYLRSLGLAHVFNSRSLGFADDILTATGGKGVDVILNALPAHFIAKGLDVLAPFGRFLEIGKRDVYADTPLGLHGLRRNISVHVIDLAAMGTDRPDLLASILAEVLQRFADKVYIPTPITYFPVDRAADAFDLMARGRHIGKVVIGLESGARTVRASSNRALVARQNRSYLITGGTGGFGVEIARWLSRHGAGHLILASRSGTLPARHEGLAEELHASGSTVEAVALDLTDEAAVDAFIADRTHSDQPLAGIVHGAAVFKDGLLGQLDAASIRAVLQPKVAGAWALHRALAKSGAALDFFLSLSSVAQLLGSLGQANYVAANSFLDGFASYRAGHGMPAQTVSLGALGEAGFVADNAAMSSYLESLGILPMASADTLDLLEGLAVSSATSRSIAAVDWSRVRGAFGSQGVTPRLAGLMPGTRKGDHKLRQMLAASPSAAWPALLQEFLVEEVSCVLDVEPKLVPVNRPLAELGLDSLSSIELKNRIETRLGLTMTVGAFLQAPTLEKLSSVIASALEEQARSEREMPGGPGALPAAEQQAVFSDRQRWAIQRALAPMTSDAGRAALEQVARRRPDSPRALADIEEALSRLCSIAPHLALHCDPASRTLLMRGTPPDIVVTQSVADALARPLDITSGELLRIAASEENDVVVELGLRLHLAIDIEADSVLNALVSDDPGLIIRHEPPDIDRIAAEARTRALLEPWASAVKLPGGTRPVLASTAGLNIGRIVHRDVLQTSARLSEADWLLAFAQAVETVTGRRDLMIERFVDAEPSSFPVRVALAPDRSLALAIVNHQLSLSEPVLETCSMELLLAEELDLANVQARQLGFSFRDEHDPAIPAWNALAAHIVTFEGGTRVTLAYDEQAIDEANLQRLVTALANAPGQTANPVTPSPAIAALPNGSIDQKTARDLPATQPLPGYPVSAALTNLLDEVSDPAATETLRRASMLCQAIRVRPGVDVQRLQRAVSKVVDRHEFLRARFARHDGQWRALVLDRVAPLTVRDLDAAGDVELAQAMRSIAERPYDVSRPPLIEVHLLRLGAGGDVVLIRLFEGVADGWSLGVVLDDLIRAYIGLDLGRRPPGMSQILSLASHPVSSQVHRAGVRIDRLQLGPSRVRTLRLGLGGAEALRQQAATLGTTENGLLAASFAQALVATGHGTLPELGTYDPARGDPRLRRAVAFLSRMVQLDMPMDGNVAQVARQLDAQFLDLAAKPGILGAVPAFIYAPLLPRQMLDRSLFGPAMRQLSDGRVSVMSMEIEAIDIAPFGLQEGRLQLRPLSTHGGLELNFYYDIESFADADISALGRTLIALAGLPPSIVEGENLSAPLAASEDIEAPKHSLETT</sequence>
<dbReference type="InterPro" id="IPR036736">
    <property type="entry name" value="ACP-like_sf"/>
</dbReference>
<evidence type="ECO:0000256" key="1">
    <source>
        <dbReference type="ARBA" id="ARBA00022450"/>
    </source>
</evidence>
<dbReference type="Pfam" id="PF00550">
    <property type="entry name" value="PP-binding"/>
    <property type="match status" value="1"/>
</dbReference>
<evidence type="ECO:0000313" key="6">
    <source>
        <dbReference type="Proteomes" id="UP000315364"/>
    </source>
</evidence>
<dbReference type="OrthoDB" id="9792321at2"/>
<dbReference type="GO" id="GO:0016491">
    <property type="term" value="F:oxidoreductase activity"/>
    <property type="evidence" value="ECO:0007669"/>
    <property type="project" value="InterPro"/>
</dbReference>
<dbReference type="Gene3D" id="1.10.1200.10">
    <property type="entry name" value="ACP-like"/>
    <property type="match status" value="1"/>
</dbReference>
<dbReference type="Pfam" id="PF00107">
    <property type="entry name" value="ADH_zinc_N"/>
    <property type="match status" value="1"/>
</dbReference>
<dbReference type="InterPro" id="IPR009081">
    <property type="entry name" value="PP-bd_ACP"/>
</dbReference>
<dbReference type="InterPro" id="IPR057326">
    <property type="entry name" value="KR_dom"/>
</dbReference>
<gene>
    <name evidence="5" type="ORF">FPZ08_18915</name>
</gene>
<dbReference type="KEGG" id="dea:FPZ08_18915"/>
<dbReference type="InterPro" id="IPR013149">
    <property type="entry name" value="ADH-like_C"/>
</dbReference>
<dbReference type="InterPro" id="IPR011032">
    <property type="entry name" value="GroES-like_sf"/>
</dbReference>
<dbReference type="GO" id="GO:0031177">
    <property type="term" value="F:phosphopantetheine binding"/>
    <property type="evidence" value="ECO:0007669"/>
    <property type="project" value="InterPro"/>
</dbReference>
<dbReference type="GO" id="GO:0004312">
    <property type="term" value="F:fatty acid synthase activity"/>
    <property type="evidence" value="ECO:0007669"/>
    <property type="project" value="TreeGrafter"/>
</dbReference>
<evidence type="ECO:0000256" key="2">
    <source>
        <dbReference type="ARBA" id="ARBA00022553"/>
    </source>
</evidence>
<dbReference type="InterPro" id="IPR001242">
    <property type="entry name" value="Condensation_dom"/>
</dbReference>
<dbReference type="InterPro" id="IPR050091">
    <property type="entry name" value="PKS_NRPS_Biosynth_Enz"/>
</dbReference>
<dbReference type="GO" id="GO:0008270">
    <property type="term" value="F:zinc ion binding"/>
    <property type="evidence" value="ECO:0007669"/>
    <property type="project" value="InterPro"/>
</dbReference>
<dbReference type="InterPro" id="IPR020843">
    <property type="entry name" value="ER"/>
</dbReference>
<reference evidence="5 6" key="1">
    <citation type="submission" date="2019-07" db="EMBL/GenBank/DDBJ databases">
        <title>Full genome sequence of Devosia sp. Gsoil 520.</title>
        <authorList>
            <person name="Im W.-T."/>
        </authorList>
    </citation>
    <scope>NUCLEOTIDE SEQUENCE [LARGE SCALE GENOMIC DNA]</scope>
    <source>
        <strain evidence="5 6">Gsoil 520</strain>
    </source>
</reference>
<evidence type="ECO:0000313" key="5">
    <source>
        <dbReference type="EMBL" id="QDZ12637.1"/>
    </source>
</evidence>
<evidence type="ECO:0000256" key="3">
    <source>
        <dbReference type="ARBA" id="ARBA00022679"/>
    </source>
</evidence>
<dbReference type="InterPro" id="IPR020806">
    <property type="entry name" value="PKS_PP-bd"/>
</dbReference>
<keyword evidence="3" id="KW-0808">Transferase</keyword>
<organism evidence="5 6">
    <name type="scientific">Devosia ginsengisoli</name>
    <dbReference type="NCBI Taxonomy" id="400770"/>
    <lineage>
        <taxon>Bacteria</taxon>
        <taxon>Pseudomonadati</taxon>
        <taxon>Pseudomonadota</taxon>
        <taxon>Alphaproteobacteria</taxon>
        <taxon>Hyphomicrobiales</taxon>
        <taxon>Devosiaceae</taxon>
        <taxon>Devosia</taxon>
    </lineage>
</organism>
<evidence type="ECO:0000259" key="4">
    <source>
        <dbReference type="PROSITE" id="PS50075"/>
    </source>
</evidence>
<dbReference type="InterPro" id="IPR013968">
    <property type="entry name" value="PKS_KR"/>
</dbReference>
<dbReference type="SUPFAM" id="SSF52777">
    <property type="entry name" value="CoA-dependent acyltransferases"/>
    <property type="match status" value="2"/>
</dbReference>
<dbReference type="Pfam" id="PF08240">
    <property type="entry name" value="ADH_N"/>
    <property type="match status" value="1"/>
</dbReference>
<dbReference type="Pfam" id="PF08659">
    <property type="entry name" value="KR"/>
    <property type="match status" value="1"/>
</dbReference>
<dbReference type="PANTHER" id="PTHR43775">
    <property type="entry name" value="FATTY ACID SYNTHASE"/>
    <property type="match status" value="1"/>
</dbReference>
<dbReference type="InterPro" id="IPR002364">
    <property type="entry name" value="Quin_OxRdtase/zeta-crystal_CS"/>
</dbReference>
<dbReference type="PROSITE" id="PS01162">
    <property type="entry name" value="QOR_ZETA_CRYSTAL"/>
    <property type="match status" value="1"/>
</dbReference>
<dbReference type="SUPFAM" id="SSF50129">
    <property type="entry name" value="GroES-like"/>
    <property type="match status" value="1"/>
</dbReference>
<dbReference type="CDD" id="cd05195">
    <property type="entry name" value="enoyl_red"/>
    <property type="match status" value="1"/>
</dbReference>
<dbReference type="SMART" id="SM00829">
    <property type="entry name" value="PKS_ER"/>
    <property type="match status" value="1"/>
</dbReference>
<dbReference type="Proteomes" id="UP000315364">
    <property type="component" value="Chromosome"/>
</dbReference>
<dbReference type="PANTHER" id="PTHR43775:SF37">
    <property type="entry name" value="SI:DKEY-61P9.11"/>
    <property type="match status" value="1"/>
</dbReference>
<keyword evidence="2" id="KW-0597">Phosphoprotein</keyword>
<dbReference type="Gene3D" id="3.40.50.720">
    <property type="entry name" value="NAD(P)-binding Rossmann-like Domain"/>
    <property type="match status" value="3"/>
</dbReference>
<name>A0A5B8LW73_9HYPH</name>
<keyword evidence="1" id="KW-0596">Phosphopantetheine</keyword>
<dbReference type="GO" id="GO:0006633">
    <property type="term" value="P:fatty acid biosynthetic process"/>
    <property type="evidence" value="ECO:0007669"/>
    <property type="project" value="TreeGrafter"/>
</dbReference>
<dbReference type="SUPFAM" id="SSF51735">
    <property type="entry name" value="NAD(P)-binding Rossmann-fold domains"/>
    <property type="match status" value="3"/>
</dbReference>
<dbReference type="Gene3D" id="3.30.559.10">
    <property type="entry name" value="Chloramphenicol acetyltransferase-like domain"/>
    <property type="match status" value="1"/>
</dbReference>
<dbReference type="FunFam" id="3.40.50.720:FF:000209">
    <property type="entry name" value="Polyketide synthase Pks12"/>
    <property type="match status" value="1"/>
</dbReference>
<dbReference type="InterPro" id="IPR013154">
    <property type="entry name" value="ADH-like_N"/>
</dbReference>
<proteinExistence type="predicted"/>
<accession>A0A5B8LW73</accession>